<protein>
    <submittedName>
        <fullName evidence="3">Uncharacterized protein</fullName>
    </submittedName>
</protein>
<organism evidence="3">
    <name type="scientific">Capsicum annuum</name>
    <name type="common">Capsicum pepper</name>
    <dbReference type="NCBI Taxonomy" id="4072"/>
    <lineage>
        <taxon>Eukaryota</taxon>
        <taxon>Viridiplantae</taxon>
        <taxon>Streptophyta</taxon>
        <taxon>Embryophyta</taxon>
        <taxon>Tracheophyta</taxon>
        <taxon>Spermatophyta</taxon>
        <taxon>Magnoliopsida</taxon>
        <taxon>eudicotyledons</taxon>
        <taxon>Gunneridae</taxon>
        <taxon>Pentapetalae</taxon>
        <taxon>asterids</taxon>
        <taxon>lamiids</taxon>
        <taxon>Solanales</taxon>
        <taxon>Solanaceae</taxon>
        <taxon>Solanoideae</taxon>
        <taxon>Capsiceae</taxon>
        <taxon>Capsicum</taxon>
    </lineage>
</organism>
<evidence type="ECO:0000256" key="1">
    <source>
        <dbReference type="SAM" id="MobiDB-lite"/>
    </source>
</evidence>
<dbReference type="EMBL" id="KJ865410">
    <property type="protein sequence ID" value="AIG89996.1"/>
    <property type="molecule type" value="Genomic_DNA"/>
</dbReference>
<dbReference type="EMBL" id="KJ865409">
    <property type="protein sequence ID" value="AIG89986.1"/>
    <property type="molecule type" value="Genomic_DNA"/>
</dbReference>
<evidence type="ECO:0000313" key="2">
    <source>
        <dbReference type="EMBL" id="AIG89986.1"/>
    </source>
</evidence>
<name>A0A075W1N8_CAPAN</name>
<proteinExistence type="predicted"/>
<dbReference type="RefSeq" id="YP_009049638.1">
    <property type="nucleotide sequence ID" value="NC_024624.1"/>
</dbReference>
<dbReference type="KEGG" id="cann:19988960"/>
<dbReference type="OrthoDB" id="10291766at2759"/>
<dbReference type="GeneID" id="19988960"/>
<reference evidence="2" key="1">
    <citation type="journal article" date="2014" name="BMC Genomics">
        <title>Extensive structural variations between mitochondrial genomes of CMS and normal peppers (Capsicum annuum L.) revealed by complete nucleotide sequencing.</title>
        <authorList>
            <person name="Jo Y.D."/>
            <person name="Choi Y."/>
            <person name="Kim D.H."/>
            <person name="Kim B.D."/>
            <person name="Kang B.C."/>
        </authorList>
    </citation>
    <scope>NUCLEOTIDE SEQUENCE</scope>
</reference>
<sequence length="109" mass="11755">MPSKERAGGKELETRIPLKWKVLGLHTLVVGYAPIIEKELSSPLGRVGLSPNPSLRKKGGISATRDSPCCSPPPPDAADPYRDLFPLFATRLVPNSSSLHSPFVSLNHS</sequence>
<geneLocation type="mitochondrion" evidence="3"/>
<accession>A0A075W1N8</accession>
<dbReference type="AlphaFoldDB" id="A0A075W1N8"/>
<feature type="region of interest" description="Disordered" evidence="1">
    <location>
        <begin position="46"/>
        <end position="77"/>
    </location>
</feature>
<accession>A0A1U8QCL9</accession>
<gene>
    <name evidence="3" type="primary">orf109b</name>
</gene>
<keyword evidence="3" id="KW-0496">Mitochondrion</keyword>
<evidence type="ECO:0000313" key="3">
    <source>
        <dbReference type="EMBL" id="AIG89996.1"/>
    </source>
</evidence>
<reference evidence="3" key="2">
    <citation type="submission" date="2014-05" db="EMBL/GenBank/DDBJ databases">
        <title>Capsicum annuum strain Jeju mitochondrial DNA, complete genome.</title>
        <authorList>
            <person name="Jo Y.D."/>
            <person name="Choi Y."/>
            <person name="Kim D.-H."/>
            <person name="Kim B.-D."/>
            <person name="Kang B.-C."/>
        </authorList>
    </citation>
    <scope>NUCLEOTIDE SEQUENCE</scope>
</reference>